<dbReference type="InterPro" id="IPR000791">
    <property type="entry name" value="Gpr1/Fun34/SatP-like"/>
</dbReference>
<dbReference type="AlphaFoldDB" id="A0A2P6V7P8"/>
<protein>
    <submittedName>
        <fullName evidence="9">GPR1 FUN34 yaaH protein</fullName>
    </submittedName>
</protein>
<dbReference type="InterPro" id="IPR036873">
    <property type="entry name" value="Rhodanese-like_dom_sf"/>
</dbReference>
<dbReference type="PANTHER" id="PTHR30178:SF3">
    <property type="entry name" value="SUCCINATE-ACETATE_PROTON SYMPORTER SATP"/>
    <property type="match status" value="1"/>
</dbReference>
<dbReference type="SUPFAM" id="SSF52821">
    <property type="entry name" value="Rhodanese/Cell cycle control phosphatase"/>
    <property type="match status" value="3"/>
</dbReference>
<dbReference type="Pfam" id="PF00581">
    <property type="entry name" value="Rhodanese"/>
    <property type="match status" value="3"/>
</dbReference>
<evidence type="ECO:0000256" key="6">
    <source>
        <dbReference type="SAM" id="MobiDB-lite"/>
    </source>
</evidence>
<evidence type="ECO:0000313" key="9">
    <source>
        <dbReference type="EMBL" id="PSC70112.1"/>
    </source>
</evidence>
<feature type="transmembrane region" description="Helical" evidence="7">
    <location>
        <begin position="626"/>
        <end position="659"/>
    </location>
</feature>
<keyword evidence="5 7" id="KW-0472">Membrane</keyword>
<accession>A0A2P6V7P8</accession>
<feature type="transmembrane region" description="Helical" evidence="7">
    <location>
        <begin position="558"/>
        <end position="577"/>
    </location>
</feature>
<feature type="domain" description="Rhodanese" evidence="8">
    <location>
        <begin position="204"/>
        <end position="294"/>
    </location>
</feature>
<feature type="transmembrane region" description="Helical" evidence="7">
    <location>
        <begin position="671"/>
        <end position="689"/>
    </location>
</feature>
<dbReference type="CDD" id="cd00158">
    <property type="entry name" value="RHOD"/>
    <property type="match status" value="3"/>
</dbReference>
<dbReference type="STRING" id="554055.A0A2P6V7P8"/>
<comment type="subcellular location">
    <subcellularLocation>
        <location evidence="1">Membrane</location>
        <topology evidence="1">Multi-pass membrane protein</topology>
    </subcellularLocation>
</comment>
<keyword evidence="3 7" id="KW-0812">Transmembrane</keyword>
<proteinExistence type="inferred from homology"/>
<dbReference type="Gene3D" id="3.40.250.10">
    <property type="entry name" value="Rhodanese-like domain"/>
    <property type="match status" value="3"/>
</dbReference>
<dbReference type="SMART" id="SM00450">
    <property type="entry name" value="RHOD"/>
    <property type="match status" value="3"/>
</dbReference>
<dbReference type="GO" id="GO:0005886">
    <property type="term" value="C:plasma membrane"/>
    <property type="evidence" value="ECO:0007669"/>
    <property type="project" value="TreeGrafter"/>
</dbReference>
<dbReference type="PROSITE" id="PS01114">
    <property type="entry name" value="GPR1_FUN34_YAAH"/>
    <property type="match status" value="2"/>
</dbReference>
<dbReference type="InterPro" id="IPR047623">
    <property type="entry name" value="SatP"/>
</dbReference>
<comment type="similarity">
    <text evidence="2">Belongs to the acetate uptake transporter (AceTr) (TC 2.A.96) family.</text>
</comment>
<evidence type="ECO:0000256" key="7">
    <source>
        <dbReference type="SAM" id="Phobius"/>
    </source>
</evidence>
<feature type="compositionally biased region" description="Low complexity" evidence="6">
    <location>
        <begin position="28"/>
        <end position="46"/>
    </location>
</feature>
<feature type="region of interest" description="Disordered" evidence="6">
    <location>
        <begin position="28"/>
        <end position="51"/>
    </location>
</feature>
<evidence type="ECO:0000256" key="2">
    <source>
        <dbReference type="ARBA" id="ARBA00005587"/>
    </source>
</evidence>
<dbReference type="GO" id="GO:0015360">
    <property type="term" value="F:acetate:proton symporter activity"/>
    <property type="evidence" value="ECO:0007669"/>
    <property type="project" value="TreeGrafter"/>
</dbReference>
<dbReference type="Proteomes" id="UP000239649">
    <property type="component" value="Unassembled WGS sequence"/>
</dbReference>
<feature type="transmembrane region" description="Helical" evidence="7">
    <location>
        <begin position="584"/>
        <end position="606"/>
    </location>
</feature>
<dbReference type="Pfam" id="PF01184">
    <property type="entry name" value="Gpr1_Fun34_YaaH"/>
    <property type="match status" value="2"/>
</dbReference>
<reference evidence="9 10" key="1">
    <citation type="journal article" date="2018" name="Plant J.">
        <title>Genome sequences of Chlorella sorokiniana UTEX 1602 and Micractinium conductrix SAG 241.80: implications to maltose excretion by a green alga.</title>
        <authorList>
            <person name="Arriola M.B."/>
            <person name="Velmurugan N."/>
            <person name="Zhang Y."/>
            <person name="Plunkett M.H."/>
            <person name="Hondzo H."/>
            <person name="Barney B.M."/>
        </authorList>
    </citation>
    <scope>NUCLEOTIDE SEQUENCE [LARGE SCALE GENOMIC DNA]</scope>
    <source>
        <strain evidence="9 10">SAG 241.80</strain>
    </source>
</reference>
<evidence type="ECO:0000256" key="3">
    <source>
        <dbReference type="ARBA" id="ARBA00022692"/>
    </source>
</evidence>
<gene>
    <name evidence="9" type="ORF">C2E20_6552</name>
</gene>
<evidence type="ECO:0000256" key="1">
    <source>
        <dbReference type="ARBA" id="ARBA00004141"/>
    </source>
</evidence>
<feature type="transmembrane region" description="Helical" evidence="7">
    <location>
        <begin position="376"/>
        <end position="399"/>
    </location>
</feature>
<dbReference type="OrthoDB" id="505682at2759"/>
<name>A0A2P6V7P8_9CHLO</name>
<feature type="transmembrane region" description="Helical" evidence="7">
    <location>
        <begin position="345"/>
        <end position="364"/>
    </location>
</feature>
<evidence type="ECO:0000313" key="10">
    <source>
        <dbReference type="Proteomes" id="UP000239649"/>
    </source>
</evidence>
<feature type="transmembrane region" description="Helical" evidence="7">
    <location>
        <begin position="458"/>
        <end position="476"/>
    </location>
</feature>
<comment type="caution">
    <text evidence="9">The sequence shown here is derived from an EMBL/GenBank/DDBJ whole genome shotgun (WGS) entry which is preliminary data.</text>
</comment>
<dbReference type="PROSITE" id="PS50206">
    <property type="entry name" value="RHODANESE_3"/>
    <property type="match status" value="3"/>
</dbReference>
<sequence>MLRLALASSSRLATRRVASHAQRAVAAASASGRGLSAAPAPGPGRSFTSPSASAQLKRSTAAAASFGNVDVKGAAELVQSGASQYVDVRTPEEFQAGHAPGAANVPVMLKQGGAMTPNPEFVKQFEAAFPDKSAQLCVGCQSGKRSDIAAQMLSAAGYSALQNVEGGFAAWAGAGLPVTKEKGERHSMSDGPPSVQPAEAKQLVDSGHTLVDVRTPEEFAQGHVPGSINVPIKLDDGAGGHKDNPDFLAQAQQQLKPGTELVCTCAHGRRGGLAAVALAEAGFRMSSDGLALLAQRLQALSEDGVKINPATANPAPLGLYGFALTTALLQGAKTQLTEPTGTTQLAVSFGFFFGGLAQFCAGLLEYQRRNTFGTVAFCCYGAFWMSLAIFVTLSAAGVYEKTPIEGDRLMLTLWGILTFLLWLCTFHTNVVTCWLFFSLAVLFWLLAGGVGPAEERVTLTKVAGGWGFMVAAVAFYDGTAALMKDVYGRQILPVWPLKPVNKVSLGDFGTKRFVDTEAGAKAATANPAPLGLYGFALTTALLQGAKTQLTEPTGTTQLAVSFGFFFGGLAQFCAGLLEYQRRNTFGTVAFCCYGAFWMSLAIFTTLSAGGVYEKTPIEGDRLMLTLWGILTFLLWLCTFHTNVVTCWLFFSLAILFWLLAGGVGPSEERVTLTKVAGGWGFMVAAVAFYDGTASLMKDVYGRQILPVWPLKPVNKVSLGDFGTKRFVDPEAQKASQCRYESCGVEEVSVLTSDAGYTLIDVRTAEEFAAGHAPGALNVPFMVQTADGRTHNPEFLAQVRQAFPDKEAAQVCVTCGGGTRGTSAATLIAEDGYAVKCMPGGMKAWSARGLPTTQA</sequence>
<evidence type="ECO:0000259" key="8">
    <source>
        <dbReference type="PROSITE" id="PS50206"/>
    </source>
</evidence>
<keyword evidence="10" id="KW-1185">Reference proteome</keyword>
<dbReference type="InterPro" id="IPR047622">
    <property type="entry name" value="GPR1_FUN34_YAAH"/>
</dbReference>
<feature type="transmembrane region" description="Helical" evidence="7">
    <location>
        <begin position="419"/>
        <end position="446"/>
    </location>
</feature>
<dbReference type="EMBL" id="LHPF02000022">
    <property type="protein sequence ID" value="PSC70112.1"/>
    <property type="molecule type" value="Genomic_DNA"/>
</dbReference>
<dbReference type="GO" id="GO:0071422">
    <property type="term" value="P:succinate transmembrane transport"/>
    <property type="evidence" value="ECO:0007669"/>
    <property type="project" value="TreeGrafter"/>
</dbReference>
<dbReference type="NCBIfam" id="NF038013">
    <property type="entry name" value="AceTr_1"/>
    <property type="match status" value="2"/>
</dbReference>
<evidence type="ECO:0000256" key="5">
    <source>
        <dbReference type="ARBA" id="ARBA00023136"/>
    </source>
</evidence>
<evidence type="ECO:0000256" key="4">
    <source>
        <dbReference type="ARBA" id="ARBA00022989"/>
    </source>
</evidence>
<feature type="domain" description="Rhodanese" evidence="8">
    <location>
        <begin position="79"/>
        <end position="180"/>
    </location>
</feature>
<dbReference type="InterPro" id="IPR001763">
    <property type="entry name" value="Rhodanese-like_dom"/>
</dbReference>
<dbReference type="PANTHER" id="PTHR30178">
    <property type="entry name" value="INNER MEMBRANE PROTEIN YAAH"/>
    <property type="match status" value="1"/>
</dbReference>
<feature type="domain" description="Rhodanese" evidence="8">
    <location>
        <begin position="752"/>
        <end position="853"/>
    </location>
</feature>
<keyword evidence="4 7" id="KW-1133">Transmembrane helix</keyword>
<organism evidence="9 10">
    <name type="scientific">Micractinium conductrix</name>
    <dbReference type="NCBI Taxonomy" id="554055"/>
    <lineage>
        <taxon>Eukaryota</taxon>
        <taxon>Viridiplantae</taxon>
        <taxon>Chlorophyta</taxon>
        <taxon>core chlorophytes</taxon>
        <taxon>Trebouxiophyceae</taxon>
        <taxon>Chlorellales</taxon>
        <taxon>Chlorellaceae</taxon>
        <taxon>Chlorella clade</taxon>
        <taxon>Micractinium</taxon>
    </lineage>
</organism>